<sequence>MDQKNTLLFASILGVFVLVIGGFFAVKGLLNRKSEGPAPINTPSAGTLGNPIFGDFGGATEAIAPTTTDSSASGNDFFYYGDIPQNQTQTGGVSSGGSYTYQGYTPTSGGATETPKTAEEIKAEQEASTLKGTITISYVTHGWSYGSQSGSDPAAGEYVTLVADRDNTEKILLSGMELRSPITGKGAKIGNGVYLPYQSQLNTSQPIFLSPGETAYIATGRSPIGISFRLNKCTGFYEQFQDFVPGLQQECPAISDYGVESVTVDNPNALNDACIDYIRSFQRCAVPVNPYPKEIDRECQIFIEKRAAYNYCVSSYKNTADFYKPEWRIFLGRTELLWKDRRELIKLLDQNGKTVATYTY</sequence>
<dbReference type="AlphaFoldDB" id="A0A1G2MTF4"/>
<dbReference type="EMBL" id="MHRP01000021">
    <property type="protein sequence ID" value="OHA27126.1"/>
    <property type="molecule type" value="Genomic_DNA"/>
</dbReference>
<feature type="transmembrane region" description="Helical" evidence="2">
    <location>
        <begin position="6"/>
        <end position="26"/>
    </location>
</feature>
<evidence type="ECO:0000256" key="1">
    <source>
        <dbReference type="SAM" id="MobiDB-lite"/>
    </source>
</evidence>
<feature type="region of interest" description="Disordered" evidence="1">
    <location>
        <begin position="89"/>
        <end position="118"/>
    </location>
</feature>
<organism evidence="3 4">
    <name type="scientific">Candidatus Taylorbacteria bacterium RIFCSPHIGHO2_02_FULL_45_35</name>
    <dbReference type="NCBI Taxonomy" id="1802311"/>
    <lineage>
        <taxon>Bacteria</taxon>
        <taxon>Candidatus Tayloriibacteriota</taxon>
    </lineage>
</organism>
<evidence type="ECO:0000313" key="3">
    <source>
        <dbReference type="EMBL" id="OHA27126.1"/>
    </source>
</evidence>
<reference evidence="3 4" key="1">
    <citation type="journal article" date="2016" name="Nat. Commun.">
        <title>Thousands of microbial genomes shed light on interconnected biogeochemical processes in an aquifer system.</title>
        <authorList>
            <person name="Anantharaman K."/>
            <person name="Brown C.T."/>
            <person name="Hug L.A."/>
            <person name="Sharon I."/>
            <person name="Castelle C.J."/>
            <person name="Probst A.J."/>
            <person name="Thomas B.C."/>
            <person name="Singh A."/>
            <person name="Wilkins M.J."/>
            <person name="Karaoz U."/>
            <person name="Brodie E.L."/>
            <person name="Williams K.H."/>
            <person name="Hubbard S.S."/>
            <person name="Banfield J.F."/>
        </authorList>
    </citation>
    <scope>NUCLEOTIDE SEQUENCE [LARGE SCALE GENOMIC DNA]</scope>
</reference>
<keyword evidence="2" id="KW-1133">Transmembrane helix</keyword>
<name>A0A1G2MTF4_9BACT</name>
<accession>A0A1G2MTF4</accession>
<comment type="caution">
    <text evidence="3">The sequence shown here is derived from an EMBL/GenBank/DDBJ whole genome shotgun (WGS) entry which is preliminary data.</text>
</comment>
<evidence type="ECO:0000256" key="2">
    <source>
        <dbReference type="SAM" id="Phobius"/>
    </source>
</evidence>
<feature type="compositionally biased region" description="Low complexity" evidence="1">
    <location>
        <begin position="89"/>
        <end position="110"/>
    </location>
</feature>
<protein>
    <submittedName>
        <fullName evidence="3">Uncharacterized protein</fullName>
    </submittedName>
</protein>
<proteinExistence type="predicted"/>
<evidence type="ECO:0000313" key="4">
    <source>
        <dbReference type="Proteomes" id="UP000177943"/>
    </source>
</evidence>
<keyword evidence="2" id="KW-0472">Membrane</keyword>
<gene>
    <name evidence="3" type="ORF">A3D56_03330</name>
</gene>
<keyword evidence="2" id="KW-0812">Transmembrane</keyword>
<dbReference type="Proteomes" id="UP000177943">
    <property type="component" value="Unassembled WGS sequence"/>
</dbReference>